<name>K8EQP5_9CHLO</name>
<feature type="transmembrane region" description="Helical" evidence="6">
    <location>
        <begin position="31"/>
        <end position="52"/>
    </location>
</feature>
<reference evidence="8 9" key="1">
    <citation type="submission" date="2011-10" db="EMBL/GenBank/DDBJ databases">
        <authorList>
            <person name="Genoscope - CEA"/>
        </authorList>
    </citation>
    <scope>NUCLEOTIDE SEQUENCE [LARGE SCALE GENOMIC DNA]</scope>
    <source>
        <strain evidence="8 9">RCC 1105</strain>
    </source>
</reference>
<gene>
    <name evidence="8" type="ordered locus">Bathy17g01230</name>
</gene>
<dbReference type="GO" id="GO:0016757">
    <property type="term" value="F:glycosyltransferase activity"/>
    <property type="evidence" value="ECO:0007669"/>
    <property type="project" value="InterPro"/>
</dbReference>
<dbReference type="RefSeq" id="XP_007508463.1">
    <property type="nucleotide sequence ID" value="XM_007508401.1"/>
</dbReference>
<keyword evidence="9" id="KW-1185">Reference proteome</keyword>
<dbReference type="InterPro" id="IPR015338">
    <property type="entry name" value="GT64_dom"/>
</dbReference>
<evidence type="ECO:0000256" key="4">
    <source>
        <dbReference type="ARBA" id="ARBA00023136"/>
    </source>
</evidence>
<dbReference type="GeneID" id="19011007"/>
<evidence type="ECO:0000313" key="8">
    <source>
        <dbReference type="EMBL" id="CCO20567.1"/>
    </source>
</evidence>
<proteinExistence type="inferred from homology"/>
<keyword evidence="5" id="KW-1015">Disulfide bond</keyword>
<evidence type="ECO:0000256" key="5">
    <source>
        <dbReference type="ARBA" id="ARBA00023157"/>
    </source>
</evidence>
<dbReference type="EMBL" id="FO082262">
    <property type="protein sequence ID" value="CCO20567.1"/>
    <property type="molecule type" value="Genomic_DNA"/>
</dbReference>
<dbReference type="PANTHER" id="PTHR48261">
    <property type="entry name" value="ACETYLGLUCOSAMINYLTRANSFERASE"/>
    <property type="match status" value="1"/>
</dbReference>
<dbReference type="STRING" id="41875.K8EQP5"/>
<keyword evidence="4 6" id="KW-0472">Membrane</keyword>
<keyword evidence="3" id="KW-0808">Transferase</keyword>
<evidence type="ECO:0000313" key="9">
    <source>
        <dbReference type="Proteomes" id="UP000198341"/>
    </source>
</evidence>
<dbReference type="KEGG" id="bpg:Bathy17g01230"/>
<keyword evidence="6" id="KW-0812">Transmembrane</keyword>
<comment type="similarity">
    <text evidence="2">Belongs to the glycosyltransferase 64 family.</text>
</comment>
<sequence>MNKISRTKKALHQHVLPLLFQDKASVRRNHVVVVFLLLAGVCVLLSTTKLAALNNNGMSEDLNEVCKKSVPSWSAKDALDASESIERKIRTRLASESMNANEEEEGFTILLNTFKRRDLLRRSLRHYAKCKDSGRATVKEIRVVWSEQVSVPSAREGDDEKAYFLDRPEFVRYDKHVGSTSIQNRFEKIDDLKTEAVFHVDDDVRIPCGKLQKGFREWQRNREGLVGYFGRMHKLENRNGGVDGTCKMRYAWNDVELFFTSAKRYSIALTKAAFSHAKYLELYSSEHLPDGVREYIDARKNCEDIAMQMLVSSVVSEKNKREEDGSLKKKKGRHRAAVTVSSGWMHYVAGKIDSVFVDGISSGQGHHDERSGCVTDFSRMFGGGSPLDV</sequence>
<dbReference type="PANTHER" id="PTHR48261:SF2">
    <property type="entry name" value="ACETYLGLUCOSAMINYLTRANSFERASE"/>
    <property type="match status" value="1"/>
</dbReference>
<evidence type="ECO:0000259" key="7">
    <source>
        <dbReference type="Pfam" id="PF09258"/>
    </source>
</evidence>
<accession>K8EQP5</accession>
<dbReference type="InterPro" id="IPR029044">
    <property type="entry name" value="Nucleotide-diphossugar_trans"/>
</dbReference>
<protein>
    <recommendedName>
        <fullName evidence="7">Glycosyl transferase 64 domain-containing protein</fullName>
    </recommendedName>
</protein>
<organism evidence="8 9">
    <name type="scientific">Bathycoccus prasinos</name>
    <dbReference type="NCBI Taxonomy" id="41875"/>
    <lineage>
        <taxon>Eukaryota</taxon>
        <taxon>Viridiplantae</taxon>
        <taxon>Chlorophyta</taxon>
        <taxon>Mamiellophyceae</taxon>
        <taxon>Mamiellales</taxon>
        <taxon>Bathycoccaceae</taxon>
        <taxon>Bathycoccus</taxon>
    </lineage>
</organism>
<dbReference type="InterPro" id="IPR004263">
    <property type="entry name" value="Exostosin"/>
</dbReference>
<dbReference type="Gene3D" id="3.90.550.10">
    <property type="entry name" value="Spore Coat Polysaccharide Biosynthesis Protein SpsA, Chain A"/>
    <property type="match status" value="1"/>
</dbReference>
<dbReference type="Pfam" id="PF09258">
    <property type="entry name" value="Glyco_transf_64"/>
    <property type="match status" value="1"/>
</dbReference>
<dbReference type="Proteomes" id="UP000198341">
    <property type="component" value="Chromosome 17"/>
</dbReference>
<evidence type="ECO:0000256" key="2">
    <source>
        <dbReference type="ARBA" id="ARBA00008700"/>
    </source>
</evidence>
<dbReference type="GO" id="GO:0016020">
    <property type="term" value="C:membrane"/>
    <property type="evidence" value="ECO:0007669"/>
    <property type="project" value="UniProtKB-SubCell"/>
</dbReference>
<dbReference type="SUPFAM" id="SSF53448">
    <property type="entry name" value="Nucleotide-diphospho-sugar transferases"/>
    <property type="match status" value="1"/>
</dbReference>
<dbReference type="AlphaFoldDB" id="K8EQP5"/>
<evidence type="ECO:0000256" key="1">
    <source>
        <dbReference type="ARBA" id="ARBA00004370"/>
    </source>
</evidence>
<evidence type="ECO:0000256" key="3">
    <source>
        <dbReference type="ARBA" id="ARBA00022679"/>
    </source>
</evidence>
<evidence type="ECO:0000256" key="6">
    <source>
        <dbReference type="SAM" id="Phobius"/>
    </source>
</evidence>
<feature type="domain" description="Glycosyl transferase 64" evidence="7">
    <location>
        <begin position="107"/>
        <end position="382"/>
    </location>
</feature>
<dbReference type="eggNOG" id="KOG1022">
    <property type="taxonomic scope" value="Eukaryota"/>
</dbReference>
<dbReference type="OrthoDB" id="5954868at2759"/>
<comment type="subcellular location">
    <subcellularLocation>
        <location evidence="1">Membrane</location>
    </subcellularLocation>
</comment>
<keyword evidence="6" id="KW-1133">Transmembrane helix</keyword>